<name>A0A212LC83_9HYPH</name>
<gene>
    <name evidence="2" type="ORF">KL86PLE_130573</name>
</gene>
<reference evidence="2" key="1">
    <citation type="submission" date="2016-08" db="EMBL/GenBank/DDBJ databases">
        <authorList>
            <person name="Seilhamer J.J."/>
        </authorList>
    </citation>
    <scope>NUCLEOTIDE SEQUENCE</scope>
    <source>
        <strain evidence="2">86</strain>
    </source>
</reference>
<dbReference type="EMBL" id="FMJD01000005">
    <property type="protein sequence ID" value="SCM75172.1"/>
    <property type="molecule type" value="Genomic_DNA"/>
</dbReference>
<dbReference type="AlphaFoldDB" id="A0A212LC83"/>
<proteinExistence type="predicted"/>
<feature type="region of interest" description="Disordered" evidence="1">
    <location>
        <begin position="45"/>
        <end position="67"/>
    </location>
</feature>
<sequence>MIRIIEGSIRAGAEGSVFAIVKILTMCIISEMRFWKRPPLRETAATKPDEGLTARQRPAETFTAPDG</sequence>
<organism evidence="2">
    <name type="scientific">uncultured Pleomorphomonas sp</name>
    <dbReference type="NCBI Taxonomy" id="442121"/>
    <lineage>
        <taxon>Bacteria</taxon>
        <taxon>Pseudomonadati</taxon>
        <taxon>Pseudomonadota</taxon>
        <taxon>Alphaproteobacteria</taxon>
        <taxon>Hyphomicrobiales</taxon>
        <taxon>Pleomorphomonadaceae</taxon>
        <taxon>Pleomorphomonas</taxon>
        <taxon>environmental samples</taxon>
    </lineage>
</organism>
<accession>A0A212LC83</accession>
<evidence type="ECO:0000256" key="1">
    <source>
        <dbReference type="SAM" id="MobiDB-lite"/>
    </source>
</evidence>
<evidence type="ECO:0000313" key="2">
    <source>
        <dbReference type="EMBL" id="SCM75172.1"/>
    </source>
</evidence>
<protein>
    <submittedName>
        <fullName evidence="2">Uncharacterized protein</fullName>
    </submittedName>
</protein>